<sequence>MRNKGIPTMDVMGYAAQSATDALAPFSFERRDPRHDDVVVDILYCGVCHTDLHLARNHGGFTTYPLVPGHEIVGRVREVGDAVSRFKVGDMVGVGCMVDSCQQCKPCLKGWEQDCAEGPTFTYASIDRHDGTPTCGGYSDTVVVTENFVLALPDGLDPAGAAPLLCAGITTWSPLHRWNVGEGSKVAVIGLGGLGHMALKLARALGADVTLFTRSSGKEEDAFRIGVNHVVLSSDPAQMAVVAGRFDVIIDTVPYDHDVNPYMPTLTLEGVLVLVGYMGPLGTPVNAGGVVRGRRAITGSFIGGVPETQRMLDFCGKHGIVSDVEIIPIQQINEAYERMLRSDVKYRFVIDIASLKS</sequence>
<evidence type="ECO:0000259" key="6">
    <source>
        <dbReference type="SMART" id="SM00829"/>
    </source>
</evidence>
<dbReference type="GO" id="GO:0008106">
    <property type="term" value="F:alcohol dehydrogenase (NADP+) activity"/>
    <property type="evidence" value="ECO:0007669"/>
    <property type="project" value="UniProtKB-ARBA"/>
</dbReference>
<dbReference type="Pfam" id="PF08240">
    <property type="entry name" value="ADH_N"/>
    <property type="match status" value="1"/>
</dbReference>
<accession>A0A839ELJ5</accession>
<proteinExistence type="inferred from homology"/>
<dbReference type="SMART" id="SM00829">
    <property type="entry name" value="PKS_ER"/>
    <property type="match status" value="1"/>
</dbReference>
<dbReference type="PANTHER" id="PTHR42683">
    <property type="entry name" value="ALDEHYDE REDUCTASE"/>
    <property type="match status" value="1"/>
</dbReference>
<dbReference type="FunFam" id="3.40.50.720:FF:000022">
    <property type="entry name" value="Cinnamyl alcohol dehydrogenase"/>
    <property type="match status" value="1"/>
</dbReference>
<evidence type="ECO:0000256" key="2">
    <source>
        <dbReference type="ARBA" id="ARBA00022723"/>
    </source>
</evidence>
<evidence type="ECO:0000256" key="3">
    <source>
        <dbReference type="ARBA" id="ARBA00022833"/>
    </source>
</evidence>
<evidence type="ECO:0000313" key="7">
    <source>
        <dbReference type="EMBL" id="MBA8879158.1"/>
    </source>
</evidence>
<dbReference type="EMBL" id="JACGXN010000003">
    <property type="protein sequence ID" value="MBA8879158.1"/>
    <property type="molecule type" value="Genomic_DNA"/>
</dbReference>
<dbReference type="InterPro" id="IPR036291">
    <property type="entry name" value="NAD(P)-bd_dom_sf"/>
</dbReference>
<keyword evidence="4 7" id="KW-0560">Oxidoreductase</keyword>
<dbReference type="PROSITE" id="PS00059">
    <property type="entry name" value="ADH_ZINC"/>
    <property type="match status" value="1"/>
</dbReference>
<dbReference type="Proteomes" id="UP000549052">
    <property type="component" value="Unassembled WGS sequence"/>
</dbReference>
<comment type="cofactor">
    <cofactor evidence="1 5">
        <name>Zn(2+)</name>
        <dbReference type="ChEBI" id="CHEBI:29105"/>
    </cofactor>
</comment>
<dbReference type="Gene3D" id="3.40.50.720">
    <property type="entry name" value="NAD(P)-binding Rossmann-like Domain"/>
    <property type="match status" value="1"/>
</dbReference>
<dbReference type="SUPFAM" id="SSF50129">
    <property type="entry name" value="GroES-like"/>
    <property type="match status" value="1"/>
</dbReference>
<dbReference type="InterPro" id="IPR020843">
    <property type="entry name" value="ER"/>
</dbReference>
<dbReference type="InterPro" id="IPR047109">
    <property type="entry name" value="CAD-like"/>
</dbReference>
<dbReference type="PROSITE" id="PS00065">
    <property type="entry name" value="D_2_HYDROXYACID_DH_1"/>
    <property type="match status" value="1"/>
</dbReference>
<keyword evidence="2 5" id="KW-0479">Metal-binding</keyword>
<name>A0A839ELJ5_9HYPH</name>
<dbReference type="EC" id="1.-.-.-" evidence="7"/>
<comment type="similarity">
    <text evidence="5">Belongs to the zinc-containing alcohol dehydrogenase family.</text>
</comment>
<dbReference type="CDD" id="cd05283">
    <property type="entry name" value="CAD1"/>
    <property type="match status" value="1"/>
</dbReference>
<comment type="caution">
    <text evidence="7">The sequence shown here is derived from an EMBL/GenBank/DDBJ whole genome shotgun (WGS) entry which is preliminary data.</text>
</comment>
<dbReference type="Gene3D" id="3.90.180.10">
    <property type="entry name" value="Medium-chain alcohol dehydrogenases, catalytic domain"/>
    <property type="match status" value="1"/>
</dbReference>
<protein>
    <submittedName>
        <fullName evidence="7">Putative zinc-type alcohol dehydrogenase-like protein</fullName>
        <ecNumber evidence="7">1.-.-.-</ecNumber>
    </submittedName>
</protein>
<organism evidence="7 8">
    <name type="scientific">Phyllobacterium myrsinacearum</name>
    <dbReference type="NCBI Taxonomy" id="28101"/>
    <lineage>
        <taxon>Bacteria</taxon>
        <taxon>Pseudomonadati</taxon>
        <taxon>Pseudomonadota</taxon>
        <taxon>Alphaproteobacteria</taxon>
        <taxon>Hyphomicrobiales</taxon>
        <taxon>Phyllobacteriaceae</taxon>
        <taxon>Phyllobacterium</taxon>
    </lineage>
</organism>
<evidence type="ECO:0000313" key="8">
    <source>
        <dbReference type="Proteomes" id="UP000549052"/>
    </source>
</evidence>
<keyword evidence="8" id="KW-1185">Reference proteome</keyword>
<evidence type="ECO:0000256" key="1">
    <source>
        <dbReference type="ARBA" id="ARBA00001947"/>
    </source>
</evidence>
<dbReference type="AlphaFoldDB" id="A0A839ELJ5"/>
<keyword evidence="3 5" id="KW-0862">Zinc</keyword>
<dbReference type="InterPro" id="IPR013154">
    <property type="entry name" value="ADH-like_N"/>
</dbReference>
<dbReference type="InterPro" id="IPR002328">
    <property type="entry name" value="ADH_Zn_CS"/>
</dbReference>
<dbReference type="InterPro" id="IPR029752">
    <property type="entry name" value="D-isomer_DH_CS1"/>
</dbReference>
<feature type="domain" description="Enoyl reductase (ER)" evidence="6">
    <location>
        <begin position="18"/>
        <end position="350"/>
    </location>
</feature>
<evidence type="ECO:0000256" key="5">
    <source>
        <dbReference type="RuleBase" id="RU361277"/>
    </source>
</evidence>
<evidence type="ECO:0000256" key="4">
    <source>
        <dbReference type="ARBA" id="ARBA00023002"/>
    </source>
</evidence>
<gene>
    <name evidence="7" type="ORF">FHW16_002876</name>
</gene>
<dbReference type="SUPFAM" id="SSF51735">
    <property type="entry name" value="NAD(P)-binding Rossmann-fold domains"/>
    <property type="match status" value="1"/>
</dbReference>
<dbReference type="GO" id="GO:0008270">
    <property type="term" value="F:zinc ion binding"/>
    <property type="evidence" value="ECO:0007669"/>
    <property type="project" value="InterPro"/>
</dbReference>
<reference evidence="7 8" key="1">
    <citation type="submission" date="2020-07" db="EMBL/GenBank/DDBJ databases">
        <title>Genomic Encyclopedia of Type Strains, Phase IV (KMG-V): Genome sequencing to study the core and pangenomes of soil and plant-associated prokaryotes.</title>
        <authorList>
            <person name="Whitman W."/>
        </authorList>
    </citation>
    <scope>NUCLEOTIDE SEQUENCE [LARGE SCALE GENOMIC DNA]</scope>
    <source>
        <strain evidence="7 8">AN3</strain>
    </source>
</reference>
<dbReference type="Pfam" id="PF00107">
    <property type="entry name" value="ADH_zinc_N"/>
    <property type="match status" value="1"/>
</dbReference>
<dbReference type="InterPro" id="IPR011032">
    <property type="entry name" value="GroES-like_sf"/>
</dbReference>
<dbReference type="InterPro" id="IPR013149">
    <property type="entry name" value="ADH-like_C"/>
</dbReference>